<reference evidence="3 4" key="1">
    <citation type="submission" date="2021-03" db="EMBL/GenBank/DDBJ databases">
        <title>Sequencing the genomes of 1000 actinobacteria strains.</title>
        <authorList>
            <person name="Klenk H.-P."/>
        </authorList>
    </citation>
    <scope>NUCLEOTIDE SEQUENCE [LARGE SCALE GENOMIC DNA]</scope>
    <source>
        <strain evidence="3 4">DSM 24221</strain>
    </source>
</reference>
<dbReference type="InterPro" id="IPR019554">
    <property type="entry name" value="Soluble_ligand-bd"/>
</dbReference>
<keyword evidence="1" id="KW-0472">Membrane</keyword>
<organism evidence="3 4">
    <name type="scientific">Microbacterium amylolyticum</name>
    <dbReference type="NCBI Taxonomy" id="936337"/>
    <lineage>
        <taxon>Bacteria</taxon>
        <taxon>Bacillati</taxon>
        <taxon>Actinomycetota</taxon>
        <taxon>Actinomycetes</taxon>
        <taxon>Micrococcales</taxon>
        <taxon>Microbacteriaceae</taxon>
        <taxon>Microbacterium</taxon>
    </lineage>
</organism>
<dbReference type="InterPro" id="IPR003583">
    <property type="entry name" value="Hlx-hairpin-Hlx_DNA-bd_motif"/>
</dbReference>
<evidence type="ECO:0000313" key="3">
    <source>
        <dbReference type="EMBL" id="MBP2435661.1"/>
    </source>
</evidence>
<sequence length="207" mass="20890">MGEHEAGQAASARLRVGVGAAIVLLLVGMGVTVAIGAWRATATPAETIAETPLTFATPAPDPLGDDEVYVHVSGAVMEPGLYVLAEGDRVVDAIAAAGGLAEVAAHAGVNLARVLVDGELLHVPAEGEQLPPAEAVSGDAAGSRAAIDLNSADAGALETLPGVGPALAERIIAWRTAEGRFESVDDLLMVSGIGPKVLEGLRERARV</sequence>
<dbReference type="SUPFAM" id="SSF47781">
    <property type="entry name" value="RuvA domain 2-like"/>
    <property type="match status" value="1"/>
</dbReference>
<dbReference type="PANTHER" id="PTHR21180:SF32">
    <property type="entry name" value="ENDONUCLEASE_EXONUCLEASE_PHOSPHATASE FAMILY DOMAIN-CONTAINING PROTEIN 1"/>
    <property type="match status" value="1"/>
</dbReference>
<evidence type="ECO:0000259" key="2">
    <source>
        <dbReference type="SMART" id="SM00278"/>
    </source>
</evidence>
<gene>
    <name evidence="3" type="ORF">JOF34_000247</name>
</gene>
<dbReference type="Pfam" id="PF12836">
    <property type="entry name" value="HHH_3"/>
    <property type="match status" value="1"/>
</dbReference>
<dbReference type="EMBL" id="JAGIOL010000001">
    <property type="protein sequence ID" value="MBP2435661.1"/>
    <property type="molecule type" value="Genomic_DNA"/>
</dbReference>
<evidence type="ECO:0000256" key="1">
    <source>
        <dbReference type="SAM" id="Phobius"/>
    </source>
</evidence>
<comment type="caution">
    <text evidence="3">The sequence shown here is derived from an EMBL/GenBank/DDBJ whole genome shotgun (WGS) entry which is preliminary data.</text>
</comment>
<dbReference type="InterPro" id="IPR010994">
    <property type="entry name" value="RuvA_2-like"/>
</dbReference>
<feature type="transmembrane region" description="Helical" evidence="1">
    <location>
        <begin position="12"/>
        <end position="38"/>
    </location>
</feature>
<dbReference type="Gene3D" id="3.10.560.10">
    <property type="entry name" value="Outer membrane lipoprotein wza domain like"/>
    <property type="match status" value="1"/>
</dbReference>
<dbReference type="Pfam" id="PF10531">
    <property type="entry name" value="SLBB"/>
    <property type="match status" value="1"/>
</dbReference>
<feature type="domain" description="Helix-hairpin-helix DNA-binding motif class 1" evidence="2">
    <location>
        <begin position="185"/>
        <end position="204"/>
    </location>
</feature>
<protein>
    <submittedName>
        <fullName evidence="3">Competence protein ComEA</fullName>
    </submittedName>
</protein>
<dbReference type="PANTHER" id="PTHR21180">
    <property type="entry name" value="ENDONUCLEASE/EXONUCLEASE/PHOSPHATASE FAMILY DOMAIN-CONTAINING PROTEIN 1"/>
    <property type="match status" value="1"/>
</dbReference>
<dbReference type="SMART" id="SM00278">
    <property type="entry name" value="HhH1"/>
    <property type="match status" value="2"/>
</dbReference>
<dbReference type="RefSeq" id="WP_165132252.1">
    <property type="nucleotide sequence ID" value="NZ_CP049253.1"/>
</dbReference>
<evidence type="ECO:0000313" key="4">
    <source>
        <dbReference type="Proteomes" id="UP001519362"/>
    </source>
</evidence>
<keyword evidence="1" id="KW-0812">Transmembrane</keyword>
<dbReference type="Proteomes" id="UP001519362">
    <property type="component" value="Unassembled WGS sequence"/>
</dbReference>
<keyword evidence="4" id="KW-1185">Reference proteome</keyword>
<proteinExistence type="predicted"/>
<feature type="domain" description="Helix-hairpin-helix DNA-binding motif class 1" evidence="2">
    <location>
        <begin position="155"/>
        <end position="174"/>
    </location>
</feature>
<accession>A0ABS4ZGQ7</accession>
<keyword evidence="1" id="KW-1133">Transmembrane helix</keyword>
<dbReference type="InterPro" id="IPR051675">
    <property type="entry name" value="Endo/Exo/Phosphatase_dom_1"/>
</dbReference>
<name>A0ABS4ZGQ7_9MICO</name>
<dbReference type="Gene3D" id="1.10.150.310">
    <property type="entry name" value="Tex RuvX-like domain-like"/>
    <property type="match status" value="1"/>
</dbReference>